<accession>A0ABU8C3J1</accession>
<dbReference type="Pfam" id="PF15566">
    <property type="entry name" value="Imm32"/>
    <property type="match status" value="1"/>
</dbReference>
<protein>
    <submittedName>
        <fullName evidence="1">Uncharacterized protein</fullName>
    </submittedName>
</protein>
<reference evidence="1 2" key="1">
    <citation type="journal article" date="2023" name="Ecotoxicol. Environ. Saf.">
        <title>Mercury remediation potential of mercury-resistant strain Rheinheimera metallidurans sp. nov. isolated from a municipal waste dumping site.</title>
        <authorList>
            <person name="Yadav V."/>
            <person name="Manjhi A."/>
            <person name="Vadakedath N."/>
        </authorList>
    </citation>
    <scope>NUCLEOTIDE SEQUENCE [LARGE SCALE GENOMIC DNA]</scope>
    <source>
        <strain evidence="1 2">E-49</strain>
    </source>
</reference>
<name>A0ABU8C3J1_9GAMM</name>
<keyword evidence="2" id="KW-1185">Reference proteome</keyword>
<dbReference type="EMBL" id="JALAAR010000003">
    <property type="protein sequence ID" value="MEH8016480.1"/>
    <property type="molecule type" value="Genomic_DNA"/>
</dbReference>
<evidence type="ECO:0000313" key="2">
    <source>
        <dbReference type="Proteomes" id="UP001375382"/>
    </source>
</evidence>
<comment type="caution">
    <text evidence="1">The sequence shown here is derived from an EMBL/GenBank/DDBJ whole genome shotgun (WGS) entry which is preliminary data.</text>
</comment>
<gene>
    <name evidence="1" type="ORF">MN202_04505</name>
</gene>
<dbReference type="InterPro" id="IPR029083">
    <property type="entry name" value="Imm32"/>
</dbReference>
<evidence type="ECO:0000313" key="1">
    <source>
        <dbReference type="EMBL" id="MEH8016480.1"/>
    </source>
</evidence>
<dbReference type="Proteomes" id="UP001375382">
    <property type="component" value="Unassembled WGS sequence"/>
</dbReference>
<proteinExistence type="predicted"/>
<organism evidence="1 2">
    <name type="scientific">Rheinheimera muenzenbergensis</name>
    <dbReference type="NCBI Taxonomy" id="1193628"/>
    <lineage>
        <taxon>Bacteria</taxon>
        <taxon>Pseudomonadati</taxon>
        <taxon>Pseudomonadota</taxon>
        <taxon>Gammaproteobacteria</taxon>
        <taxon>Chromatiales</taxon>
        <taxon>Chromatiaceae</taxon>
        <taxon>Rheinheimera</taxon>
    </lineage>
</organism>
<sequence>MKITTFDESTNKFINLDEVSISASVESLQGLVALIQAAIDKQAEQDHVHLRDYWQGWKDSDADVIIFVK</sequence>
<dbReference type="RefSeq" id="WP_335734900.1">
    <property type="nucleotide sequence ID" value="NZ_JALAAR010000003.1"/>
</dbReference>